<gene>
    <name evidence="2" type="ORF">BDZ94DRAFT_1370986</name>
</gene>
<feature type="transmembrane region" description="Helical" evidence="1">
    <location>
        <begin position="21"/>
        <end position="43"/>
    </location>
</feature>
<reference evidence="2" key="1">
    <citation type="submission" date="2020-11" db="EMBL/GenBank/DDBJ databases">
        <authorList>
            <consortium name="DOE Joint Genome Institute"/>
            <person name="Ahrendt S."/>
            <person name="Riley R."/>
            <person name="Andreopoulos W."/>
            <person name="Labutti K."/>
            <person name="Pangilinan J."/>
            <person name="Ruiz-Duenas F.J."/>
            <person name="Barrasa J.M."/>
            <person name="Sanchez-Garcia M."/>
            <person name="Camarero S."/>
            <person name="Miyauchi S."/>
            <person name="Serrano A."/>
            <person name="Linde D."/>
            <person name="Babiker R."/>
            <person name="Drula E."/>
            <person name="Ayuso-Fernandez I."/>
            <person name="Pacheco R."/>
            <person name="Padilla G."/>
            <person name="Ferreira P."/>
            <person name="Barriuso J."/>
            <person name="Kellner H."/>
            <person name="Castanera R."/>
            <person name="Alfaro M."/>
            <person name="Ramirez L."/>
            <person name="Pisabarro A.G."/>
            <person name="Kuo A."/>
            <person name="Tritt A."/>
            <person name="Lipzen A."/>
            <person name="He G."/>
            <person name="Yan M."/>
            <person name="Ng V."/>
            <person name="Cullen D."/>
            <person name="Martin F."/>
            <person name="Rosso M.-N."/>
            <person name="Henrissat B."/>
            <person name="Hibbett D."/>
            <person name="Martinez A.T."/>
            <person name="Grigoriev I.V."/>
        </authorList>
    </citation>
    <scope>NUCLEOTIDE SEQUENCE</scope>
    <source>
        <strain evidence="2">CBS 247.69</strain>
    </source>
</reference>
<evidence type="ECO:0000256" key="1">
    <source>
        <dbReference type="SAM" id="Phobius"/>
    </source>
</evidence>
<feature type="transmembrane region" description="Helical" evidence="1">
    <location>
        <begin position="76"/>
        <end position="95"/>
    </location>
</feature>
<sequence>GVYIMMFIDHMRIMYKRRSKRVPYIYLLCTSIAIFFLTFLHAITQTWRIYTGFTSHMDVPNAPVEFYNKNNGWDSWVGTITYVLITLVSDQFFVYRTWIVWGKIYLTCIVPFLLFLSDIAMAIYLLWSLFFSTDDPSFAALLVASTSKYFFSVTLALTLTCTLLISYKLWSVARHIKPIMSSPTGGCKLSRMATIIFESGLFKFNCKF</sequence>
<dbReference type="EMBL" id="MU150281">
    <property type="protein sequence ID" value="KAF9461644.1"/>
    <property type="molecule type" value="Genomic_DNA"/>
</dbReference>
<feature type="non-terminal residue" evidence="2">
    <location>
        <position position="1"/>
    </location>
</feature>
<proteinExistence type="predicted"/>
<protein>
    <submittedName>
        <fullName evidence="2">Uncharacterized protein</fullName>
    </submittedName>
</protein>
<dbReference type="AlphaFoldDB" id="A0A9P5Y2S7"/>
<dbReference type="Proteomes" id="UP000807353">
    <property type="component" value="Unassembled WGS sequence"/>
</dbReference>
<keyword evidence="1" id="KW-0812">Transmembrane</keyword>
<comment type="caution">
    <text evidence="2">The sequence shown here is derived from an EMBL/GenBank/DDBJ whole genome shotgun (WGS) entry which is preliminary data.</text>
</comment>
<name>A0A9P5Y2S7_9AGAR</name>
<evidence type="ECO:0000313" key="2">
    <source>
        <dbReference type="EMBL" id="KAF9461644.1"/>
    </source>
</evidence>
<feature type="transmembrane region" description="Helical" evidence="1">
    <location>
        <begin position="104"/>
        <end position="129"/>
    </location>
</feature>
<organism evidence="2 3">
    <name type="scientific">Collybia nuda</name>
    <dbReference type="NCBI Taxonomy" id="64659"/>
    <lineage>
        <taxon>Eukaryota</taxon>
        <taxon>Fungi</taxon>
        <taxon>Dikarya</taxon>
        <taxon>Basidiomycota</taxon>
        <taxon>Agaricomycotina</taxon>
        <taxon>Agaricomycetes</taxon>
        <taxon>Agaricomycetidae</taxon>
        <taxon>Agaricales</taxon>
        <taxon>Tricholomatineae</taxon>
        <taxon>Clitocybaceae</taxon>
        <taxon>Collybia</taxon>
    </lineage>
</organism>
<keyword evidence="1" id="KW-0472">Membrane</keyword>
<keyword evidence="1" id="KW-1133">Transmembrane helix</keyword>
<evidence type="ECO:0000313" key="3">
    <source>
        <dbReference type="Proteomes" id="UP000807353"/>
    </source>
</evidence>
<accession>A0A9P5Y2S7</accession>
<keyword evidence="3" id="KW-1185">Reference proteome</keyword>
<feature type="transmembrane region" description="Helical" evidence="1">
    <location>
        <begin position="149"/>
        <end position="170"/>
    </location>
</feature>
<dbReference type="OrthoDB" id="2751465at2759"/>